<evidence type="ECO:0000259" key="2">
    <source>
        <dbReference type="PROSITE" id="PS51186"/>
    </source>
</evidence>
<feature type="compositionally biased region" description="Polar residues" evidence="1">
    <location>
        <begin position="1"/>
        <end position="11"/>
    </location>
</feature>
<name>A0A167V0Q5_PENCH</name>
<reference evidence="3" key="1">
    <citation type="journal article" date="2014" name="Genome Announc.">
        <title>Complete sequencing and chromosome-scale genome assembly of the industrial progenitor strain P2niaD18 from the penicillin producer Penicillium chrysogenum.</title>
        <authorList>
            <person name="Specht T."/>
            <person name="Dahlmann T.A."/>
            <person name="Zadra I."/>
            <person name="Kurnsteiner H."/>
            <person name="Kuck U."/>
        </authorList>
    </citation>
    <scope>NUCLEOTIDE SEQUENCE [LARGE SCALE GENOMIC DNA]</scope>
    <source>
        <strain evidence="3">P2niaD18</strain>
    </source>
</reference>
<dbReference type="InterPro" id="IPR016181">
    <property type="entry name" value="Acyl_CoA_acyltransferase"/>
</dbReference>
<dbReference type="Pfam" id="PF00583">
    <property type="entry name" value="Acetyltransf_1"/>
    <property type="match status" value="1"/>
</dbReference>
<dbReference type="GO" id="GO:0006048">
    <property type="term" value="P:UDP-N-acetylglucosamine biosynthetic process"/>
    <property type="evidence" value="ECO:0007669"/>
    <property type="project" value="UniProtKB-UniPathway"/>
</dbReference>
<dbReference type="GO" id="GO:0016747">
    <property type="term" value="F:acyltransferase activity, transferring groups other than amino-acyl groups"/>
    <property type="evidence" value="ECO:0007669"/>
    <property type="project" value="InterPro"/>
</dbReference>
<sequence>MAPKTTFSTSIQPPPGPNAKLVLPSQDTSNNTNPTIFNDAMIIRKSVFIDEQHCAADSEIDSDDARSWHWVLYDNSAASSTPVGVIRLVPPPQAPHAHLTEAPAAVVAREVPEYDWTHEPCIKLTRVAIMPSFRGLGLGRRLVETALGWAAVHAAEIDEAAVQIAARGGSPVTPTPWRGLVLVHAQVDVEGMYAGLGFATDQSLGRWDEEGIEHVGMFRRVVLDK</sequence>
<organism evidence="3">
    <name type="scientific">Penicillium chrysogenum</name>
    <name type="common">Penicillium notatum</name>
    <dbReference type="NCBI Taxonomy" id="5076"/>
    <lineage>
        <taxon>Eukaryota</taxon>
        <taxon>Fungi</taxon>
        <taxon>Dikarya</taxon>
        <taxon>Ascomycota</taxon>
        <taxon>Pezizomycotina</taxon>
        <taxon>Eurotiomycetes</taxon>
        <taxon>Eurotiomycetidae</taxon>
        <taxon>Eurotiales</taxon>
        <taxon>Aspergillaceae</taxon>
        <taxon>Penicillium</taxon>
        <taxon>Penicillium chrysogenum species complex</taxon>
    </lineage>
</organism>
<dbReference type="PROSITE" id="PS51186">
    <property type="entry name" value="GNAT"/>
    <property type="match status" value="1"/>
</dbReference>
<evidence type="ECO:0000313" key="3">
    <source>
        <dbReference type="EMBL" id="KZN89874.1"/>
    </source>
</evidence>
<feature type="domain" description="N-acetyltransferase" evidence="2">
    <location>
        <begin position="27"/>
        <end position="222"/>
    </location>
</feature>
<keyword evidence="3" id="KW-0808">Transferase</keyword>
<dbReference type="AlphaFoldDB" id="A0A167V0Q5"/>
<dbReference type="Gene3D" id="3.40.630.30">
    <property type="match status" value="1"/>
</dbReference>
<evidence type="ECO:0000256" key="1">
    <source>
        <dbReference type="SAM" id="MobiDB-lite"/>
    </source>
</evidence>
<dbReference type="EMBL" id="CM002799">
    <property type="protein sequence ID" value="KZN89874.1"/>
    <property type="molecule type" value="Genomic_DNA"/>
</dbReference>
<dbReference type="PhylomeDB" id="A0A167V0Q5"/>
<protein>
    <submittedName>
        <fullName evidence="3">Putative acetyltransferase</fullName>
    </submittedName>
</protein>
<dbReference type="Proteomes" id="UP000076449">
    <property type="component" value="Chromosome II"/>
</dbReference>
<dbReference type="InterPro" id="IPR000182">
    <property type="entry name" value="GNAT_dom"/>
</dbReference>
<gene>
    <name evidence="3" type="ORF">EN45_085100</name>
</gene>
<dbReference type="UniPathway" id="UPA00113">
    <property type="reaction ID" value="UER00529"/>
</dbReference>
<feature type="region of interest" description="Disordered" evidence="1">
    <location>
        <begin position="1"/>
        <end position="30"/>
    </location>
</feature>
<dbReference type="SUPFAM" id="SSF55729">
    <property type="entry name" value="Acyl-CoA N-acyltransferases (Nat)"/>
    <property type="match status" value="1"/>
</dbReference>
<accession>A0A167V0Q5</accession>
<dbReference type="CDD" id="cd04301">
    <property type="entry name" value="NAT_SF"/>
    <property type="match status" value="1"/>
</dbReference>
<proteinExistence type="predicted"/>